<dbReference type="Proteomes" id="UP001239111">
    <property type="component" value="Chromosome 2"/>
</dbReference>
<keyword evidence="2" id="KW-1185">Reference proteome</keyword>
<organism evidence="1 2">
    <name type="scientific">Eretmocerus hayati</name>
    <dbReference type="NCBI Taxonomy" id="131215"/>
    <lineage>
        <taxon>Eukaryota</taxon>
        <taxon>Metazoa</taxon>
        <taxon>Ecdysozoa</taxon>
        <taxon>Arthropoda</taxon>
        <taxon>Hexapoda</taxon>
        <taxon>Insecta</taxon>
        <taxon>Pterygota</taxon>
        <taxon>Neoptera</taxon>
        <taxon>Endopterygota</taxon>
        <taxon>Hymenoptera</taxon>
        <taxon>Apocrita</taxon>
        <taxon>Proctotrupomorpha</taxon>
        <taxon>Chalcidoidea</taxon>
        <taxon>Aphelinidae</taxon>
        <taxon>Aphelininae</taxon>
        <taxon>Eretmocerus</taxon>
    </lineage>
</organism>
<proteinExistence type="predicted"/>
<protein>
    <submittedName>
        <fullName evidence="1">Uncharacterized protein</fullName>
    </submittedName>
</protein>
<reference evidence="1" key="1">
    <citation type="submission" date="2023-04" db="EMBL/GenBank/DDBJ databases">
        <title>A chromosome-level genome assembly of the parasitoid wasp Eretmocerus hayati.</title>
        <authorList>
            <person name="Zhong Y."/>
            <person name="Liu S."/>
            <person name="Liu Y."/>
        </authorList>
    </citation>
    <scope>NUCLEOTIDE SEQUENCE</scope>
    <source>
        <strain evidence="1">ZJU_SS_LIU_2023</strain>
    </source>
</reference>
<evidence type="ECO:0000313" key="1">
    <source>
        <dbReference type="EMBL" id="KAJ8677749.1"/>
    </source>
</evidence>
<sequence length="360" mass="40047">MMVRAVVQPTSEDISPCTTPPGEYVLQNSGPSQIDHSYTQSDPMPSFPLTTLPTSSISVSSPTNVYNEPLLEHQYSTLIESGTIQDISENVKGFFATRRMNAATKTMETIQNFNTNNENLCTNPVPSTSNMCNTWLIPSTSQQAPSEIKTTQNKSLSTASTANSTQFSPKKAIIKRKHRTTTKNKRSKNKKIADLKQKLVNALNDPSTDFPVEAFNPIHPEPIDPFKSWNFRENLKFLTSLLLALKGQLEVIPYHVKHLKVTAYVKPDKSNWRCLYCAIDEKTSLGWDLIFLHVIGLAGNFQLKPCPGCHKVVQPKATIVGCSTCRCIWSLHESDIQKGVNFNSINLPKPRPAATSQNNV</sequence>
<evidence type="ECO:0000313" key="2">
    <source>
        <dbReference type="Proteomes" id="UP001239111"/>
    </source>
</evidence>
<gene>
    <name evidence="1" type="ORF">QAD02_013536</name>
</gene>
<dbReference type="EMBL" id="CM056742">
    <property type="protein sequence ID" value="KAJ8677749.1"/>
    <property type="molecule type" value="Genomic_DNA"/>
</dbReference>
<name>A0ACC2P5E1_9HYME</name>
<comment type="caution">
    <text evidence="1">The sequence shown here is derived from an EMBL/GenBank/DDBJ whole genome shotgun (WGS) entry which is preliminary data.</text>
</comment>
<accession>A0ACC2P5E1</accession>